<feature type="region of interest" description="Disordered" evidence="3">
    <location>
        <begin position="403"/>
        <end position="426"/>
    </location>
</feature>
<comment type="subcellular location">
    <subcellularLocation>
        <location evidence="1">Nucleus</location>
    </subcellularLocation>
</comment>
<feature type="compositionally biased region" description="Acidic residues" evidence="3">
    <location>
        <begin position="1388"/>
        <end position="1439"/>
    </location>
</feature>
<feature type="compositionally biased region" description="Low complexity" evidence="3">
    <location>
        <begin position="3023"/>
        <end position="3034"/>
    </location>
</feature>
<evidence type="ECO:0000259" key="4">
    <source>
        <dbReference type="Pfam" id="PF13934"/>
    </source>
</evidence>
<dbReference type="InterPro" id="IPR025151">
    <property type="entry name" value="ELYS_dom"/>
</dbReference>
<feature type="region of interest" description="Disordered" evidence="3">
    <location>
        <begin position="3248"/>
        <end position="3285"/>
    </location>
</feature>
<feature type="compositionally biased region" description="Low complexity" evidence="3">
    <location>
        <begin position="2287"/>
        <end position="2297"/>
    </location>
</feature>
<feature type="region of interest" description="Disordered" evidence="3">
    <location>
        <begin position="1772"/>
        <end position="1799"/>
    </location>
</feature>
<feature type="region of interest" description="Disordered" evidence="3">
    <location>
        <begin position="1116"/>
        <end position="1149"/>
    </location>
</feature>
<feature type="region of interest" description="Disordered" evidence="3">
    <location>
        <begin position="2578"/>
        <end position="2603"/>
    </location>
</feature>
<feature type="region of interest" description="Disordered" evidence="3">
    <location>
        <begin position="2235"/>
        <end position="2372"/>
    </location>
</feature>
<proteinExistence type="predicted"/>
<organism evidence="6 7">
    <name type="scientific">Homarus americanus</name>
    <name type="common">American lobster</name>
    <dbReference type="NCBI Taxonomy" id="6706"/>
    <lineage>
        <taxon>Eukaryota</taxon>
        <taxon>Metazoa</taxon>
        <taxon>Ecdysozoa</taxon>
        <taxon>Arthropoda</taxon>
        <taxon>Crustacea</taxon>
        <taxon>Multicrustacea</taxon>
        <taxon>Malacostraca</taxon>
        <taxon>Eumalacostraca</taxon>
        <taxon>Eucarida</taxon>
        <taxon>Decapoda</taxon>
        <taxon>Pleocyemata</taxon>
        <taxon>Astacidea</taxon>
        <taxon>Nephropoidea</taxon>
        <taxon>Nephropidae</taxon>
        <taxon>Homarus</taxon>
    </lineage>
</organism>
<dbReference type="Pfam" id="PF13934">
    <property type="entry name" value="ELYS"/>
    <property type="match status" value="1"/>
</dbReference>
<keyword evidence="2" id="KW-0539">Nucleus</keyword>
<dbReference type="EMBL" id="JAHLQT010010583">
    <property type="protein sequence ID" value="KAG7172557.1"/>
    <property type="molecule type" value="Genomic_DNA"/>
</dbReference>
<dbReference type="GO" id="GO:0005634">
    <property type="term" value="C:nucleus"/>
    <property type="evidence" value="ECO:0007669"/>
    <property type="project" value="UniProtKB-SubCell"/>
</dbReference>
<feature type="compositionally biased region" description="Basic and acidic residues" evidence="3">
    <location>
        <begin position="1624"/>
        <end position="1634"/>
    </location>
</feature>
<keyword evidence="7" id="KW-1185">Reference proteome</keyword>
<dbReference type="PANTHER" id="PTHR21583:SF8">
    <property type="entry name" value="PROTEIN ELYS"/>
    <property type="match status" value="1"/>
</dbReference>
<evidence type="ECO:0000313" key="6">
    <source>
        <dbReference type="EMBL" id="KAG7172557.1"/>
    </source>
</evidence>
<dbReference type="PANTHER" id="PTHR21583">
    <property type="entry name" value="ELYS PROTEIN"/>
    <property type="match status" value="1"/>
</dbReference>
<feature type="region of interest" description="Disordered" evidence="3">
    <location>
        <begin position="3114"/>
        <end position="3140"/>
    </location>
</feature>
<feature type="compositionally biased region" description="Basic and acidic residues" evidence="3">
    <location>
        <begin position="1650"/>
        <end position="1683"/>
    </location>
</feature>
<feature type="domain" description="ELYS-like" evidence="4">
    <location>
        <begin position="755"/>
        <end position="998"/>
    </location>
</feature>
<feature type="compositionally biased region" description="Basic and acidic residues" evidence="3">
    <location>
        <begin position="2996"/>
        <end position="3008"/>
    </location>
</feature>
<dbReference type="InterPro" id="IPR052620">
    <property type="entry name" value="ELYS/MEL-28_NucAsmblyFactor"/>
</dbReference>
<feature type="region of interest" description="Disordered" evidence="3">
    <location>
        <begin position="3381"/>
        <end position="3407"/>
    </location>
</feature>
<feature type="compositionally biased region" description="Basic and acidic residues" evidence="3">
    <location>
        <begin position="1375"/>
        <end position="1387"/>
    </location>
</feature>
<feature type="compositionally biased region" description="Polar residues" evidence="3">
    <location>
        <begin position="1587"/>
        <end position="1600"/>
    </location>
</feature>
<feature type="region of interest" description="Disordered" evidence="3">
    <location>
        <begin position="1580"/>
        <end position="1725"/>
    </location>
</feature>
<feature type="compositionally biased region" description="Basic and acidic residues" evidence="3">
    <location>
        <begin position="1962"/>
        <end position="1977"/>
    </location>
</feature>
<sequence length="3407" mass="375904">MVGVSVVQVGSAVRHTPLPGLTYEGEATLNSEDPGKALSNSVTQFPVLGGFVGGGQLAWRAAGPTVEIIEPSTGTRKAAWTFGAILHNTGTRVTSVCGVGPGTISQVVVGVDLGADRKPQGMVALLSLYSSRLTRVTSLCMVSGGEMSVDSGTLASELRPWHGLLVVGTSHGTLHLLDLALDLGGNKVLSDEISPGNLTSVVTPDPQAERSRINAIMQNCHPTMCLSDGMSYGGRFQLIGPDDNILFETSGHLVNITALSFIPQLASLIVGYNFGAFQIINLSTLTIDCASPYEVNMPPVHSFACQEPENDPKNFVYLWLCRSWGPAGKDNKNSKGTGSHALCTMYAMNYDSKVWIEGHGLWYQGLASISPRFEFDAVGGLGLKGQPVEPSLVFAAMTVRQTTQTSATPGGSSSVSALATPDEDSGPVPEQSLCMFGWAQMPSSLKLENDHLCPYMSFHVLDRVPGSNTNGGPSECVLGAAPIPASWTRHMSRTCNDSDWFPAALSYDAHVLTSEGLMEYLCQSAQQAALVHLTSCGPSAIVSPEEAYAMCVFAGLIPQDAQPPSIGSSMVIEREALLNVALDQQLISLLVQCVAEFSEGRFTNLGCSLPSLLEWSWSRVCTIKATNDNLSLPLFDPDCGVMSSESIATLHQNLTSLASLTTIITTIRDYASTNMITLQGAGELENRVQVVSLLMLHLSVVLWFYHCGLLSHTPTEDVIEECHVPFPAELLRRIYKNRRSEIQRLSSTLVGHEVLMIDGLLNDAVGGAGGSIWEAWEREGGSRMYPPPSLHALLATFLLPDVSTTTKHRIVQYLFLDLASLLSDGYVRVVEELVKYPSSFSLSPSHIKLTQAFWLLDHKDFQEGLNVLLDPLVNTNDITSWQHRRIMKAFLYQGEHSRALTYAQIRQPPKVDLDDIRLHLTLLLANGLVREAFHYQRLSEKLAEVALHSVIGTNPCQTNAKLPCSSMPRCEQLGKLECVIHLPLSPLEEEALVSYLQASTNTSAHDYLLVYYLQRARYDEAAGLQDSLRGGLCTAKKRQGARSALVHGYLTHLPDVAKRLSGGMLRKVGPTRVIYSKPQPLSAQIRQAASSPRSHTANINRMFEDNKDEWSSKQAAIAPFTPFRNKSQRRKAHEPGKSDDISDAFTPKRSSLRDTSHVVFPSRVQASHSRFIEEEEVEIGLFSPSVKRSHLGESSLIRDDVSKLMESVLRRSMYVSGSEINAGMTQNISSDLMSLLQTPKIIRKRKSGVQSSAESPLVDTPQSILKVRQMVQRPLSPSAASDTSIPVFPRLSAKKGSTSTADDTLQSRANDTSMTPKQLRFHLPKMKMDDEIVAKEQAEDEEEEVMPVDDNYASEEEEEETEKDIEEEEAEMDVEYERKEEKQVKEFEVDEEEEVEEFEVEEEKDAEEFEVEEEKDVEEFEVEEEKEVEGFEVEEEKEVEEFKVEEEKDAEEFEVEEEKEVEEFEVEEEKDVEEFEVEEEKKVEEFKVEEVEEFEVEEEKYVKEVEEESKEKLIQTSVTITPRPNIHSLNLNPLKNPDSGIPTPRQPLRSFVVKTSGMSPVLHQSDITTDVDEVDTKQFEGEEQEYSFVSPSKDTTNNDEFYSFTEEESVDKFTEDEEELEGAETSKEAGKSEDEEKEMLEGTEESDIEGVERSRELGESEDDRVLKVKCTEEADDDTTRPLEGDEEMHDEGLYDNMDPEETEKAEEEALSFTFDERSESTHSSIVDNDEFCIGLPSENEDMHGIEERAHDTLNSAVKEGEEVPEMCLNESEIINPLEFSDSEESDTANDKSSNREQEELFINENLAAKEKILSVNEDIPTDVTESDMKEVCAMEKSYITGDKCENQSTNNELKEEGLVVEETVVDNGMHIMDTDHEITEEEEEMIADAISDEEDDICLSLNASERFSPLRFSDSEEEKKETESCINQVEDICSNEANSAVEEKLSEVSEDQGAKILEGNNAEEKSMEADIPEEQKIEASTPAESSNEPDVMEREDEATVVLGETVEAVVPKQEEGSGVTNIDQLCSNDVQGNEGEISATTSVLKEIAGVLNEQGNEGEISATTSVLKEIGDVLNEQGNEGEISATTSVLKEIGDVLNEQGNEGEISATTSVLKEIGDVLNEQRTETVTENSKYVKVDEKGYSEQDSQVLKSEEEAYQPVEISSEEVVQKTEVLDSEEVTEEKHEEMEVTKAIKNEEMDVMENEMQVSKMTTQNGKGGEKICQDSVLGSNLQAVNQEVSVKDDKIIPDNETSMEVTEETKLSLSPKRGSSPIEAANIPPEATEDATSSSPRSSRLSSVVDTDTTIDEAMVQNASPTGSFRHGEKISQPISPSSSPRLSSSVDASTVHEEITQSYSTGRSSRHSEAAGPLTSDIEKDGVAVSLKGSLKHGDDTNAFTKVTEACKIVSAKLNLSDAEMSPIDTEERTLTLLPSSTQDDTVDITVKVDKETLSPDKFSTQDSETTLKPGEKLAIKTPPQQSLESFCADTSLVTTPKRSVRHTHGSDSQVVVAKEDTPSKVATPLRRSRRLSSASPATPSTPNRTSKTITNAEVITPTRELFKAADVVERITRSGRKILQVPTPLTKSRSAQGPTHDTLDKRSTRGTVVPEEVEKVSQKLELSPGVATLGATASVLNHKRSVSPSTQDVLPTPPVSPTAPSARQQKTQNTEEDSGRVILTRSRRRSARLSVSEETLETIVEGQKLERGSGGSEIEEKDTVSHSTKTPIKGTPTRTRRSRRLSTTSETLETIAEDAELSSRVTGDLRTVTSTHVKSHLGVEEWSSDVPEKKTPLRTRRKSITSDTADDTPEKKTPSRRRRKSVASDSVEVTPEKKISSRRRRKSVSSDTADDTPEKKTPSQKRRKSITSDTADDTPEKKTPSRRRSVASDTVEVTPEKTASSRRGRKSVTSDTADDTPEKKTPSRRRRSVASDIVEVTPEKKTPLRRRRSVASDTAEVTPERKNPRRKLKESLGGSDTEDISQRNTLDVTASTIRQTRRRSMSEKGISRREETNALEITQISPDRMSTRSSGTSSVTSIKDSESSEEDNIIKRRFSKRQSERGGKIIKPIHPVVEELSTGRRKSRRLTLSSTLSTTAMLQLPNQPHKPSRKSVTSLKVYTESDEGEPLLTPEPDHRIGKSKKSLPSSTSILLIQGSDEDEEMVLEGGMDTADEADDEVLISASVSMAQDSPDLPLNLIEVVGKGKNKRKGSLSLGQKGRRTTKIPRRSLHSLKIHAETSKNKAEDVTGVAVTTTKLSQRSSRGSKDTSVLGMAPEDTSVLKEADSDNDDVFMENKGEIKKTVLEEEEIEKGQEGKVTMTEMEKEKRETDEDNEEHSTAPQFQFAKPKSVTSTRKVRALEYLTSEAVEFLFSPPQVAGRIVRHHAKLEEGVKTSSSESETESETGKRTSRRKQ</sequence>
<feature type="region of interest" description="Disordered" evidence="3">
    <location>
        <begin position="2492"/>
        <end position="2546"/>
    </location>
</feature>
<feature type="region of interest" description="Disordered" evidence="3">
    <location>
        <begin position="3298"/>
        <end position="3347"/>
    </location>
</feature>
<evidence type="ECO:0000256" key="2">
    <source>
        <dbReference type="ARBA" id="ARBA00023242"/>
    </source>
</evidence>
<feature type="region of interest" description="Disordered" evidence="3">
    <location>
        <begin position="2635"/>
        <end position="2742"/>
    </location>
</feature>
<feature type="compositionally biased region" description="Acidic residues" evidence="3">
    <location>
        <begin position="1635"/>
        <end position="1649"/>
    </location>
</feature>
<protein>
    <submittedName>
        <fullName evidence="6">ELYS-like</fullName>
    </submittedName>
</protein>
<feature type="compositionally biased region" description="Polar residues" evidence="3">
    <location>
        <begin position="2978"/>
        <end position="2990"/>
    </location>
</feature>
<feature type="compositionally biased region" description="Polar residues" evidence="3">
    <location>
        <begin position="2579"/>
        <end position="2591"/>
    </location>
</feature>
<feature type="compositionally biased region" description="Low complexity" evidence="3">
    <location>
        <begin position="2326"/>
        <end position="2344"/>
    </location>
</feature>
<comment type="caution">
    <text evidence="6">The sequence shown here is derived from an EMBL/GenBank/DDBJ whole genome shotgun (WGS) entry which is preliminary data.</text>
</comment>
<feature type="compositionally biased region" description="Basic and acidic residues" evidence="3">
    <location>
        <begin position="1788"/>
        <end position="1798"/>
    </location>
</feature>
<feature type="compositionally biased region" description="Acidic residues" evidence="3">
    <location>
        <begin position="1697"/>
        <end position="1709"/>
    </location>
</feature>
<feature type="region of interest" description="Disordered" evidence="3">
    <location>
        <begin position="1289"/>
        <end position="1314"/>
    </location>
</feature>
<dbReference type="Proteomes" id="UP000747542">
    <property type="component" value="Unassembled WGS sequence"/>
</dbReference>
<feature type="compositionally biased region" description="Polar residues" evidence="3">
    <location>
        <begin position="403"/>
        <end position="417"/>
    </location>
</feature>
<feature type="compositionally biased region" description="Acidic residues" evidence="3">
    <location>
        <begin position="1447"/>
        <end position="1478"/>
    </location>
</feature>
<reference evidence="6" key="1">
    <citation type="journal article" date="2021" name="Sci. Adv.">
        <title>The American lobster genome reveals insights on longevity, neural, and immune adaptations.</title>
        <authorList>
            <person name="Polinski J.M."/>
            <person name="Zimin A.V."/>
            <person name="Clark K.F."/>
            <person name="Kohn A.B."/>
            <person name="Sadowski N."/>
            <person name="Timp W."/>
            <person name="Ptitsyn A."/>
            <person name="Khanna P."/>
            <person name="Romanova D.Y."/>
            <person name="Williams P."/>
            <person name="Greenwood S.J."/>
            <person name="Moroz L.L."/>
            <person name="Walt D.R."/>
            <person name="Bodnar A.G."/>
        </authorList>
    </citation>
    <scope>NUCLEOTIDE SEQUENCE</scope>
    <source>
        <strain evidence="6">GMGI-L3</strain>
    </source>
</reference>
<feature type="region of interest" description="Disordered" evidence="3">
    <location>
        <begin position="1943"/>
        <end position="1996"/>
    </location>
</feature>
<dbReference type="InterPro" id="IPR032040">
    <property type="entry name" value="ELYS-bb"/>
</dbReference>
<feature type="compositionally biased region" description="Basic and acidic residues" evidence="3">
    <location>
        <begin position="3298"/>
        <end position="3308"/>
    </location>
</feature>
<feature type="region of interest" description="Disordered" evidence="3">
    <location>
        <begin position="1523"/>
        <end position="1547"/>
    </location>
</feature>
<feature type="compositionally biased region" description="Low complexity" evidence="3">
    <location>
        <begin position="2527"/>
        <end position="2542"/>
    </location>
</feature>
<name>A0A8J5N3M5_HOMAM</name>
<feature type="domain" description="ELYS beta-propeller" evidence="5">
    <location>
        <begin position="52"/>
        <end position="464"/>
    </location>
</feature>
<evidence type="ECO:0000313" key="7">
    <source>
        <dbReference type="Proteomes" id="UP000747542"/>
    </source>
</evidence>
<feature type="region of interest" description="Disordered" evidence="3">
    <location>
        <begin position="2446"/>
        <end position="2476"/>
    </location>
</feature>
<feature type="region of interest" description="Disordered" evidence="3">
    <location>
        <begin position="2774"/>
        <end position="3059"/>
    </location>
</feature>
<feature type="compositionally biased region" description="Acidic residues" evidence="3">
    <location>
        <begin position="1605"/>
        <end position="1622"/>
    </location>
</feature>
<accession>A0A8J5N3M5</accession>
<feature type="compositionally biased region" description="Polar residues" evidence="3">
    <location>
        <begin position="1295"/>
        <end position="1314"/>
    </location>
</feature>
<evidence type="ECO:0000256" key="1">
    <source>
        <dbReference type="ARBA" id="ARBA00004123"/>
    </source>
</evidence>
<gene>
    <name evidence="6" type="primary">ahctf1-L</name>
    <name evidence="6" type="ORF">Hamer_G020115</name>
</gene>
<evidence type="ECO:0000259" key="5">
    <source>
        <dbReference type="Pfam" id="PF16687"/>
    </source>
</evidence>
<feature type="compositionally biased region" description="Polar residues" evidence="3">
    <location>
        <begin position="1523"/>
        <end position="1533"/>
    </location>
</feature>
<feature type="region of interest" description="Disordered" evidence="3">
    <location>
        <begin position="1336"/>
        <end position="1479"/>
    </location>
</feature>
<evidence type="ECO:0000256" key="3">
    <source>
        <dbReference type="SAM" id="MobiDB-lite"/>
    </source>
</evidence>
<dbReference type="Pfam" id="PF16687">
    <property type="entry name" value="ELYS-bb"/>
    <property type="match status" value="1"/>
</dbReference>
<feature type="compositionally biased region" description="Acidic residues" evidence="3">
    <location>
        <begin position="1338"/>
        <end position="1374"/>
    </location>
</feature>
<feature type="compositionally biased region" description="Polar residues" evidence="3">
    <location>
        <begin position="2453"/>
        <end position="2462"/>
    </location>
</feature>